<evidence type="ECO:0000256" key="2">
    <source>
        <dbReference type="RuleBase" id="RU000363"/>
    </source>
</evidence>
<dbReference type="InterPro" id="IPR036291">
    <property type="entry name" value="NAD(P)-bd_dom_sf"/>
</dbReference>
<dbReference type="GO" id="GO:0006629">
    <property type="term" value="P:lipid metabolic process"/>
    <property type="evidence" value="ECO:0007669"/>
    <property type="project" value="UniProtKB-ARBA"/>
</dbReference>
<dbReference type="Gene3D" id="3.40.50.720">
    <property type="entry name" value="NAD(P)-binding Rossmann-like Domain"/>
    <property type="match status" value="3"/>
</dbReference>
<dbReference type="OrthoDB" id="6432056at2759"/>
<dbReference type="PRINTS" id="PR00081">
    <property type="entry name" value="GDHRDH"/>
</dbReference>
<keyword evidence="1" id="KW-0560">Oxidoreductase</keyword>
<comment type="similarity">
    <text evidence="2">Belongs to the short-chain dehydrogenases/reductases (SDR) family.</text>
</comment>
<evidence type="ECO:0000259" key="3">
    <source>
        <dbReference type="SMART" id="SM00822"/>
    </source>
</evidence>
<dbReference type="PANTHER" id="PTHR43975:SF2">
    <property type="entry name" value="EG:BACR7A4.14 PROTEIN-RELATED"/>
    <property type="match status" value="1"/>
</dbReference>
<keyword evidence="5" id="KW-1185">Reference proteome</keyword>
<dbReference type="Pfam" id="PF00106">
    <property type="entry name" value="adh_short"/>
    <property type="match status" value="2"/>
</dbReference>
<dbReference type="InterPro" id="IPR057326">
    <property type="entry name" value="KR_dom"/>
</dbReference>
<dbReference type="SUPFAM" id="SSF51735">
    <property type="entry name" value="NAD(P)-binding Rossmann-fold domains"/>
    <property type="match status" value="2"/>
</dbReference>
<dbReference type="Proteomes" id="UP000728032">
    <property type="component" value="Unassembled WGS sequence"/>
</dbReference>
<dbReference type="PRINTS" id="PR00080">
    <property type="entry name" value="SDRFAMILY"/>
</dbReference>
<reference evidence="4" key="1">
    <citation type="submission" date="2020-11" db="EMBL/GenBank/DDBJ databases">
        <authorList>
            <person name="Tran Van P."/>
        </authorList>
    </citation>
    <scope>NUCLEOTIDE SEQUENCE</scope>
</reference>
<dbReference type="InterPro" id="IPR002347">
    <property type="entry name" value="SDR_fam"/>
</dbReference>
<dbReference type="SMART" id="SM00822">
    <property type="entry name" value="PKS_KR"/>
    <property type="match status" value="1"/>
</dbReference>
<dbReference type="EMBL" id="CAJPVJ010022333">
    <property type="protein sequence ID" value="CAG2178216.1"/>
    <property type="molecule type" value="Genomic_DNA"/>
</dbReference>
<accession>A0A7R9MKQ3</accession>
<feature type="domain" description="Ketoreductase" evidence="3">
    <location>
        <begin position="172"/>
        <end position="356"/>
    </location>
</feature>
<dbReference type="InterPro" id="IPR020904">
    <property type="entry name" value="Sc_DH/Rdtase_CS"/>
</dbReference>
<evidence type="ECO:0000313" key="5">
    <source>
        <dbReference type="Proteomes" id="UP000728032"/>
    </source>
</evidence>
<feature type="non-terminal residue" evidence="4">
    <location>
        <position position="1"/>
    </location>
</feature>
<dbReference type="PROSITE" id="PS00061">
    <property type="entry name" value="ADH_SHORT"/>
    <property type="match status" value="1"/>
</dbReference>
<evidence type="ECO:0000313" key="4">
    <source>
        <dbReference type="EMBL" id="CAD7661080.1"/>
    </source>
</evidence>
<protein>
    <recommendedName>
        <fullName evidence="3">Ketoreductase domain-containing protein</fullName>
    </recommendedName>
</protein>
<dbReference type="GO" id="GO:0016491">
    <property type="term" value="F:oxidoreductase activity"/>
    <property type="evidence" value="ECO:0007669"/>
    <property type="project" value="UniProtKB-KW"/>
</dbReference>
<gene>
    <name evidence="4" type="ORF">ONB1V03_LOCUS17642</name>
</gene>
<name>A0A7R9MKQ3_9ACAR</name>
<evidence type="ECO:0000256" key="1">
    <source>
        <dbReference type="ARBA" id="ARBA00023002"/>
    </source>
</evidence>
<dbReference type="FunFam" id="3.40.50.720:FF:000084">
    <property type="entry name" value="Short-chain dehydrogenase reductase"/>
    <property type="match status" value="1"/>
</dbReference>
<proteinExistence type="inferred from homology"/>
<dbReference type="AlphaFoldDB" id="A0A7R9MKQ3"/>
<sequence length="359" mass="38794">NVVITGRNAENVSKVSKQCSDVSPKRLKPLEVVADVTKEEDLHRTLDTTIKTFGKLDILVNNAGFGNLSLVSLLYVKVSPEYVHRMAAELGPKHIRVNSVNPGVVRTEFFKDLSLADEQFMAMLYSIVTKYPVGRCGQSMDIANAVAYLASDQASFITGLILLADGGHIAANVALITGSSSGIGAATAVLLAKSGANVVITGRNAENVSKVSKQCSDVSPKHLKPLEVVADVTKEEDLHRLLDTTIKTFGKLDILVNNAGFAIRAEITDSDFIQKYKSVLETNVDSVVYLTHISVKHLEKTKGNIINISSIAGIQAGHSMSPYCMSKTALDMFTKCMAAELGPKHIRVNSVKLYHKLVL</sequence>
<dbReference type="EMBL" id="OC937158">
    <property type="protein sequence ID" value="CAD7661080.1"/>
    <property type="molecule type" value="Genomic_DNA"/>
</dbReference>
<organism evidence="4">
    <name type="scientific">Oppiella nova</name>
    <dbReference type="NCBI Taxonomy" id="334625"/>
    <lineage>
        <taxon>Eukaryota</taxon>
        <taxon>Metazoa</taxon>
        <taxon>Ecdysozoa</taxon>
        <taxon>Arthropoda</taxon>
        <taxon>Chelicerata</taxon>
        <taxon>Arachnida</taxon>
        <taxon>Acari</taxon>
        <taxon>Acariformes</taxon>
        <taxon>Sarcoptiformes</taxon>
        <taxon>Oribatida</taxon>
        <taxon>Brachypylina</taxon>
        <taxon>Oppioidea</taxon>
        <taxon>Oppiidae</taxon>
        <taxon>Oppiella</taxon>
    </lineage>
</organism>
<dbReference type="PANTHER" id="PTHR43975">
    <property type="entry name" value="ZGC:101858"/>
    <property type="match status" value="1"/>
</dbReference>
<dbReference type="Pfam" id="PF13561">
    <property type="entry name" value="adh_short_C2"/>
    <property type="match status" value="1"/>
</dbReference>